<proteinExistence type="inferred from homology"/>
<dbReference type="STRING" id="1257118.L8HCK7"/>
<dbReference type="PANTHER" id="PTHR10805">
    <property type="entry name" value="COATOMER SUBUNIT EPSILON"/>
    <property type="match status" value="1"/>
</dbReference>
<evidence type="ECO:0000256" key="11">
    <source>
        <dbReference type="PIRNR" id="PIRNR016478"/>
    </source>
</evidence>
<evidence type="ECO:0000313" key="12">
    <source>
        <dbReference type="EMBL" id="ELR22086.1"/>
    </source>
</evidence>
<keyword evidence="9 11" id="KW-0472">Membrane</keyword>
<evidence type="ECO:0000256" key="7">
    <source>
        <dbReference type="ARBA" id="ARBA00022927"/>
    </source>
</evidence>
<dbReference type="AlphaFoldDB" id="L8HCK7"/>
<evidence type="ECO:0000313" key="13">
    <source>
        <dbReference type="Proteomes" id="UP000011083"/>
    </source>
</evidence>
<evidence type="ECO:0000256" key="5">
    <source>
        <dbReference type="ARBA" id="ARBA00022490"/>
    </source>
</evidence>
<keyword evidence="8 11" id="KW-0333">Golgi apparatus</keyword>
<dbReference type="GO" id="GO:0006888">
    <property type="term" value="P:endoplasmic reticulum to Golgi vesicle-mediated transport"/>
    <property type="evidence" value="ECO:0007669"/>
    <property type="project" value="TreeGrafter"/>
</dbReference>
<dbReference type="OMA" id="MIVLSQH"/>
<dbReference type="GeneID" id="14923009"/>
<comment type="similarity">
    <text evidence="3 11">Belongs to the COPE family.</text>
</comment>
<reference evidence="12 13" key="1">
    <citation type="journal article" date="2013" name="Genome Biol.">
        <title>Genome of Acanthamoeba castellanii highlights extensive lateral gene transfer and early evolution of tyrosine kinase signaling.</title>
        <authorList>
            <person name="Clarke M."/>
            <person name="Lohan A.J."/>
            <person name="Liu B."/>
            <person name="Lagkouvardos I."/>
            <person name="Roy S."/>
            <person name="Zafar N."/>
            <person name="Bertelli C."/>
            <person name="Schilde C."/>
            <person name="Kianianmomeni A."/>
            <person name="Burglin T.R."/>
            <person name="Frech C."/>
            <person name="Turcotte B."/>
            <person name="Kopec K.O."/>
            <person name="Synnott J.M."/>
            <person name="Choo C."/>
            <person name="Paponov I."/>
            <person name="Finkler A."/>
            <person name="Soon Heng Tan C."/>
            <person name="Hutchins A.P."/>
            <person name="Weinmeier T."/>
            <person name="Rattei T."/>
            <person name="Chu J.S."/>
            <person name="Gimenez G."/>
            <person name="Irimia M."/>
            <person name="Rigden D.J."/>
            <person name="Fitzpatrick D.A."/>
            <person name="Lorenzo-Morales J."/>
            <person name="Bateman A."/>
            <person name="Chiu C.H."/>
            <person name="Tang P."/>
            <person name="Hegemann P."/>
            <person name="Fromm H."/>
            <person name="Raoult D."/>
            <person name="Greub G."/>
            <person name="Miranda-Saavedra D."/>
            <person name="Chen N."/>
            <person name="Nash P."/>
            <person name="Ginger M.L."/>
            <person name="Horn M."/>
            <person name="Schaap P."/>
            <person name="Caler L."/>
            <person name="Loftus B."/>
        </authorList>
    </citation>
    <scope>NUCLEOTIDE SEQUENCE [LARGE SCALE GENOMIC DNA]</scope>
    <source>
        <strain evidence="12 13">Neff</strain>
    </source>
</reference>
<dbReference type="PANTHER" id="PTHR10805:SF0">
    <property type="entry name" value="COATOMER SUBUNIT EPSILON"/>
    <property type="match status" value="1"/>
</dbReference>
<dbReference type="RefSeq" id="XP_004348544.1">
    <property type="nucleotide sequence ID" value="XM_004348494.1"/>
</dbReference>
<keyword evidence="4 11" id="KW-0813">Transport</keyword>
<name>L8HCK7_ACACF</name>
<gene>
    <name evidence="12" type="ORF">ACA1_158810</name>
</gene>
<evidence type="ECO:0000256" key="1">
    <source>
        <dbReference type="ARBA" id="ARBA00004255"/>
    </source>
</evidence>
<keyword evidence="5 11" id="KW-0963">Cytoplasm</keyword>
<keyword evidence="13" id="KW-1185">Reference proteome</keyword>
<evidence type="ECO:0000256" key="9">
    <source>
        <dbReference type="ARBA" id="ARBA00023136"/>
    </source>
</evidence>
<evidence type="ECO:0000256" key="4">
    <source>
        <dbReference type="ARBA" id="ARBA00022448"/>
    </source>
</evidence>
<dbReference type="InterPro" id="IPR011990">
    <property type="entry name" value="TPR-like_helical_dom_sf"/>
</dbReference>
<dbReference type="EMBL" id="KB007890">
    <property type="protein sequence ID" value="ELR22086.1"/>
    <property type="molecule type" value="Genomic_DNA"/>
</dbReference>
<dbReference type="VEuPathDB" id="AmoebaDB:ACA1_158810"/>
<evidence type="ECO:0000256" key="6">
    <source>
        <dbReference type="ARBA" id="ARBA00022892"/>
    </source>
</evidence>
<dbReference type="PIRSF" id="PIRSF016478">
    <property type="entry name" value="Coatomer_esu"/>
    <property type="match status" value="1"/>
</dbReference>
<dbReference type="KEGG" id="acan:ACA1_158810"/>
<dbReference type="GO" id="GO:0006891">
    <property type="term" value="P:intra-Golgi vesicle-mediated transport"/>
    <property type="evidence" value="ECO:0007669"/>
    <property type="project" value="TreeGrafter"/>
</dbReference>
<dbReference type="GO" id="GO:0015031">
    <property type="term" value="P:protein transport"/>
    <property type="evidence" value="ECO:0007669"/>
    <property type="project" value="UniProtKB-UniRule"/>
</dbReference>
<dbReference type="OrthoDB" id="310217at2759"/>
<accession>L8HCK7</accession>
<keyword evidence="7 11" id="KW-0653">Protein transport</keyword>
<organism evidence="12 13">
    <name type="scientific">Acanthamoeba castellanii (strain ATCC 30010 / Neff)</name>
    <dbReference type="NCBI Taxonomy" id="1257118"/>
    <lineage>
        <taxon>Eukaryota</taxon>
        <taxon>Amoebozoa</taxon>
        <taxon>Discosea</taxon>
        <taxon>Longamoebia</taxon>
        <taxon>Centramoebida</taxon>
        <taxon>Acanthamoebidae</taxon>
        <taxon>Acanthamoeba</taxon>
    </lineage>
</organism>
<evidence type="ECO:0000256" key="2">
    <source>
        <dbReference type="ARBA" id="ARBA00004347"/>
    </source>
</evidence>
<dbReference type="GO" id="GO:0006890">
    <property type="term" value="P:retrograde vesicle-mediated transport, Golgi to endoplasmic reticulum"/>
    <property type="evidence" value="ECO:0007669"/>
    <property type="project" value="UniProtKB-UniRule"/>
</dbReference>
<evidence type="ECO:0000256" key="3">
    <source>
        <dbReference type="ARBA" id="ARBA00008827"/>
    </source>
</evidence>
<dbReference type="Pfam" id="PF04733">
    <property type="entry name" value="Coatomer_E"/>
    <property type="match status" value="1"/>
</dbReference>
<dbReference type="Gene3D" id="1.25.40.10">
    <property type="entry name" value="Tetratricopeptide repeat domain"/>
    <property type="match status" value="1"/>
</dbReference>
<protein>
    <recommendedName>
        <fullName evidence="11">Coatomer subunit epsilon</fullName>
    </recommendedName>
</protein>
<keyword evidence="6 11" id="KW-0931">ER-Golgi transport</keyword>
<dbReference type="GO" id="GO:0005198">
    <property type="term" value="F:structural molecule activity"/>
    <property type="evidence" value="ECO:0007669"/>
    <property type="project" value="UniProtKB-UniRule"/>
</dbReference>
<dbReference type="InterPro" id="IPR006822">
    <property type="entry name" value="Coatomer_esu"/>
</dbReference>
<evidence type="ECO:0000256" key="8">
    <source>
        <dbReference type="ARBA" id="ARBA00023034"/>
    </source>
</evidence>
<comment type="function">
    <text evidence="11">The coatomer is a cytosolic protein complex that binds to dilysine motifs and reversibly associates with Golgi non-clathrin-coated vesicles, which further mediate biosynthetic protein transport from the ER, via the Golgi up to the trans Golgi network. The coatomer complex is required for budding from Golgi membranes, and is essential for the retrograde Golgi-to-ER transport of dilysine-tagged proteins.</text>
</comment>
<keyword evidence="10 11" id="KW-0968">Cytoplasmic vesicle</keyword>
<dbReference type="GO" id="GO:0030126">
    <property type="term" value="C:COPI vesicle coat"/>
    <property type="evidence" value="ECO:0007669"/>
    <property type="project" value="TreeGrafter"/>
</dbReference>
<comment type="subcellular location">
    <subcellularLocation>
        <location evidence="2">Cytoplasmic vesicle</location>
        <location evidence="2">COPI-coated vesicle membrane</location>
        <topology evidence="2">Peripheral membrane protein</topology>
        <orientation evidence="2">Cytoplasmic side</orientation>
    </subcellularLocation>
    <subcellularLocation>
        <location evidence="1">Golgi apparatus membrane</location>
        <topology evidence="1">Peripheral membrane protein</topology>
        <orientation evidence="1">Cytoplasmic side</orientation>
    </subcellularLocation>
</comment>
<dbReference type="Proteomes" id="UP000011083">
    <property type="component" value="Unassembled WGS sequence"/>
</dbReference>
<dbReference type="SUPFAM" id="SSF48452">
    <property type="entry name" value="TPR-like"/>
    <property type="match status" value="1"/>
</dbReference>
<dbReference type="GO" id="GO:0000139">
    <property type="term" value="C:Golgi membrane"/>
    <property type="evidence" value="ECO:0007669"/>
    <property type="project" value="UniProtKB-SubCell"/>
</dbReference>
<sequence length="303" mass="34340">MGDTDPLFELRNLFLIGNYQAAINEGLTLDHLPEAYKVERDVIIYRSYIAKGDYNIVLEEIKDSNPNAALVAVKALASYLSSERNKDIVLTTIKSWPSDPRMVNNDVVQLVSGLISFYEENYDEVFRALHQSRSLEGRALLVRAFIQIDRLDLAQKELGTMQGIDDDATATQLATAWLDIALGGEKLEEAFFILTELTEKWNSTPLLLNGLASVHLKRLDKPDEPKNAEKLLLQAMEKNPNDVDTLVNLVALYQHMGKPKEVVNRYLNQAKARTPKHPYIKELELLEQSWERLVSRFSPTQAS</sequence>
<evidence type="ECO:0000256" key="10">
    <source>
        <dbReference type="ARBA" id="ARBA00023329"/>
    </source>
</evidence>